<dbReference type="CDD" id="cd05285">
    <property type="entry name" value="sorbitol_DH"/>
    <property type="match status" value="1"/>
</dbReference>
<comment type="similarity">
    <text evidence="2 6">Belongs to the zinc-containing alcohol dehydrogenase family.</text>
</comment>
<dbReference type="KEGG" id="whj:H9Q79_03020"/>
<evidence type="ECO:0000256" key="4">
    <source>
        <dbReference type="ARBA" id="ARBA00022833"/>
    </source>
</evidence>
<proteinExistence type="inferred from homology"/>
<dbReference type="SUPFAM" id="SSF50129">
    <property type="entry name" value="GroES-like"/>
    <property type="match status" value="1"/>
</dbReference>
<keyword evidence="5" id="KW-0560">Oxidoreductase</keyword>
<dbReference type="Pfam" id="PF08240">
    <property type="entry name" value="ADH_N"/>
    <property type="match status" value="1"/>
</dbReference>
<dbReference type="PANTHER" id="PTHR43161:SF9">
    <property type="entry name" value="SORBITOL DEHYDROGENASE"/>
    <property type="match status" value="1"/>
</dbReference>
<dbReference type="InterPro" id="IPR045306">
    <property type="entry name" value="SDH-like"/>
</dbReference>
<feature type="domain" description="Enoyl reductase (ER)" evidence="7">
    <location>
        <begin position="9"/>
        <end position="343"/>
    </location>
</feature>
<reference evidence="8 9" key="1">
    <citation type="submission" date="2020-08" db="EMBL/GenBank/DDBJ databases">
        <authorList>
            <person name="Liu C."/>
            <person name="Sun Q."/>
        </authorList>
    </citation>
    <scope>NUCLEOTIDE SEQUENCE [LARGE SCALE GENOMIC DNA]</scope>
    <source>
        <strain evidence="8 9">NSJ-29</strain>
    </source>
</reference>
<dbReference type="InterPro" id="IPR020843">
    <property type="entry name" value="ER"/>
</dbReference>
<dbReference type="GO" id="GO:0016616">
    <property type="term" value="F:oxidoreductase activity, acting on the CH-OH group of donors, NAD or NADP as acceptor"/>
    <property type="evidence" value="ECO:0007669"/>
    <property type="project" value="InterPro"/>
</dbReference>
<gene>
    <name evidence="8" type="ORF">H9Q79_03020</name>
</gene>
<dbReference type="InterPro" id="IPR002328">
    <property type="entry name" value="ADH_Zn_CS"/>
</dbReference>
<evidence type="ECO:0000256" key="1">
    <source>
        <dbReference type="ARBA" id="ARBA00001947"/>
    </source>
</evidence>
<sequence>MKNLAAYMREPETLYLKEVPIPVPGTEEVQVRIEYCGICGSDVHYYKDGRIGSYAVEGDFILGHEVAGIVTETGSAVRHLNVGDRVALEPGLSCGECDNCKRGKYNLCKDIRFFATPPVQGALQNYIVYPANMCFRLPEHVSTKEGALIEPLCVGLHACRQGGVTLGSTVVILGSGCIGLMTAAAAKSMGASEIIVVDLFEKRLEYALKMGATNVVCAAKEDTEDRIARLLGGTGADIVIETAGSEKTVLQTAPLAKSGGTVVLVGLSARSVLPYNIGAAIGKELTIKTVFRYRNLYPVAISAVAGGKIDVLPVVTHEFTLEDAKEAFDTAVGDAESVVKAIIKLF</sequence>
<dbReference type="InterPro" id="IPR013154">
    <property type="entry name" value="ADH-like_N"/>
</dbReference>
<evidence type="ECO:0000256" key="3">
    <source>
        <dbReference type="ARBA" id="ARBA00022723"/>
    </source>
</evidence>
<dbReference type="EMBL" id="CP060635">
    <property type="protein sequence ID" value="QNM09275.1"/>
    <property type="molecule type" value="Genomic_DNA"/>
</dbReference>
<comment type="cofactor">
    <cofactor evidence="1 6">
        <name>Zn(2+)</name>
        <dbReference type="ChEBI" id="CHEBI:29105"/>
    </cofactor>
</comment>
<dbReference type="InterPro" id="IPR036291">
    <property type="entry name" value="NAD(P)-bd_dom_sf"/>
</dbReference>
<dbReference type="PROSITE" id="PS00059">
    <property type="entry name" value="ADH_ZINC"/>
    <property type="match status" value="1"/>
</dbReference>
<organism evidence="8 9">
    <name type="scientific">Wansuia hejianensis</name>
    <dbReference type="NCBI Taxonomy" id="2763667"/>
    <lineage>
        <taxon>Bacteria</taxon>
        <taxon>Bacillati</taxon>
        <taxon>Bacillota</taxon>
        <taxon>Clostridia</taxon>
        <taxon>Lachnospirales</taxon>
        <taxon>Lachnospiraceae</taxon>
        <taxon>Wansuia</taxon>
    </lineage>
</organism>
<dbReference type="InterPro" id="IPR013149">
    <property type="entry name" value="ADH-like_C"/>
</dbReference>
<dbReference type="InterPro" id="IPR011032">
    <property type="entry name" value="GroES-like_sf"/>
</dbReference>
<evidence type="ECO:0000256" key="2">
    <source>
        <dbReference type="ARBA" id="ARBA00008072"/>
    </source>
</evidence>
<evidence type="ECO:0000313" key="9">
    <source>
        <dbReference type="Proteomes" id="UP000515860"/>
    </source>
</evidence>
<dbReference type="SMART" id="SM00829">
    <property type="entry name" value="PKS_ER"/>
    <property type="match status" value="1"/>
</dbReference>
<dbReference type="RefSeq" id="WP_249329164.1">
    <property type="nucleotide sequence ID" value="NZ_CP060635.1"/>
</dbReference>
<keyword evidence="4 6" id="KW-0862">Zinc</keyword>
<dbReference type="Gene3D" id="3.90.180.10">
    <property type="entry name" value="Medium-chain alcohol dehydrogenases, catalytic domain"/>
    <property type="match status" value="1"/>
</dbReference>
<dbReference type="Pfam" id="PF00107">
    <property type="entry name" value="ADH_zinc_N"/>
    <property type="match status" value="1"/>
</dbReference>
<dbReference type="SUPFAM" id="SSF51735">
    <property type="entry name" value="NAD(P)-binding Rossmann-fold domains"/>
    <property type="match status" value="1"/>
</dbReference>
<protein>
    <submittedName>
        <fullName evidence="8">NAD(P)-dependent alcohol dehydrogenase</fullName>
    </submittedName>
</protein>
<evidence type="ECO:0000259" key="7">
    <source>
        <dbReference type="SMART" id="SM00829"/>
    </source>
</evidence>
<evidence type="ECO:0000256" key="6">
    <source>
        <dbReference type="RuleBase" id="RU361277"/>
    </source>
</evidence>
<evidence type="ECO:0000256" key="5">
    <source>
        <dbReference type="ARBA" id="ARBA00023002"/>
    </source>
</evidence>
<keyword evidence="9" id="KW-1185">Reference proteome</keyword>
<dbReference type="Gene3D" id="3.40.50.720">
    <property type="entry name" value="NAD(P)-binding Rossmann-like Domain"/>
    <property type="match status" value="1"/>
</dbReference>
<name>A0A7G9GEP3_9FIRM</name>
<dbReference type="PANTHER" id="PTHR43161">
    <property type="entry name" value="SORBITOL DEHYDROGENASE"/>
    <property type="match status" value="1"/>
</dbReference>
<accession>A0A7G9GEP3</accession>
<dbReference type="GO" id="GO:0008270">
    <property type="term" value="F:zinc ion binding"/>
    <property type="evidence" value="ECO:0007669"/>
    <property type="project" value="InterPro"/>
</dbReference>
<keyword evidence="3 6" id="KW-0479">Metal-binding</keyword>
<dbReference type="AlphaFoldDB" id="A0A7G9GEP3"/>
<dbReference type="Proteomes" id="UP000515860">
    <property type="component" value="Chromosome"/>
</dbReference>
<evidence type="ECO:0000313" key="8">
    <source>
        <dbReference type="EMBL" id="QNM09275.1"/>
    </source>
</evidence>